<keyword evidence="6 8" id="KW-0862">Zinc</keyword>
<dbReference type="GO" id="GO:0030490">
    <property type="term" value="P:maturation of SSU-rRNA"/>
    <property type="evidence" value="ECO:0007669"/>
    <property type="project" value="TreeGrafter"/>
</dbReference>
<dbReference type="GO" id="GO:0004521">
    <property type="term" value="F:RNA endonuclease activity"/>
    <property type="evidence" value="ECO:0007669"/>
    <property type="project" value="UniProtKB-UniRule"/>
</dbReference>
<comment type="function">
    <text evidence="8">May play a role in mRNA degradation.</text>
</comment>
<feature type="binding site" evidence="9">
    <location>
        <position position="288"/>
    </location>
    <ligand>
        <name>Zn(2+)</name>
        <dbReference type="ChEBI" id="CHEBI:29105"/>
    </ligand>
</feature>
<dbReference type="InterPro" id="IPR039907">
    <property type="entry name" value="NOB1"/>
</dbReference>
<feature type="domain" description="Ribonuclease PIN" evidence="11">
    <location>
        <begin position="8"/>
        <end position="94"/>
    </location>
</feature>
<dbReference type="OMA" id="GYELECE"/>
<evidence type="ECO:0000313" key="13">
    <source>
        <dbReference type="Proteomes" id="UP000494040"/>
    </source>
</evidence>
<evidence type="ECO:0000256" key="2">
    <source>
        <dbReference type="ARBA" id="ARBA00005858"/>
    </source>
</evidence>
<dbReference type="InterPro" id="IPR017117">
    <property type="entry name" value="Nob1_euk"/>
</dbReference>
<keyword evidence="5" id="KW-0378">Hydrolase</keyword>
<evidence type="ECO:0000256" key="6">
    <source>
        <dbReference type="ARBA" id="ARBA00022833"/>
    </source>
</evidence>
<dbReference type="Proteomes" id="UP000494040">
    <property type="component" value="Unassembled WGS sequence"/>
</dbReference>
<evidence type="ECO:0000256" key="1">
    <source>
        <dbReference type="ARBA" id="ARBA00004123"/>
    </source>
</evidence>
<evidence type="ECO:0000259" key="11">
    <source>
        <dbReference type="Pfam" id="PF17146"/>
    </source>
</evidence>
<dbReference type="Pfam" id="PF08772">
    <property type="entry name" value="Zn_ribbon_NOB1"/>
    <property type="match status" value="1"/>
</dbReference>
<dbReference type="GO" id="GO:0016787">
    <property type="term" value="F:hydrolase activity"/>
    <property type="evidence" value="ECO:0007669"/>
    <property type="project" value="UniProtKB-KW"/>
</dbReference>
<dbReference type="OrthoDB" id="446759at2759"/>
<dbReference type="InterPro" id="IPR033411">
    <property type="entry name" value="Ribonuclease_PIN"/>
</dbReference>
<dbReference type="Gene3D" id="6.20.210.10">
    <property type="entry name" value="Nin one binding (NOB1), Zn-ribbon-like"/>
    <property type="match status" value="1"/>
</dbReference>
<dbReference type="EnsemblMetazoa" id="XM_014397984.2">
    <property type="protein sequence ID" value="XP_014253470.1"/>
    <property type="gene ID" value="LOC106668845"/>
</dbReference>
<feature type="binding site" evidence="9">
    <location>
        <position position="273"/>
    </location>
    <ligand>
        <name>Zn(2+)</name>
        <dbReference type="ChEBI" id="CHEBI:29105"/>
    </ligand>
</feature>
<proteinExistence type="inferred from homology"/>
<sequence>MISKVEYLVADTSAFIKYAQFQDICENVITVEEVISEVKNTKQFKHIVDFPFDLQLKEVEPENVTFVTKFSKKTGDYPALSATDINVLALTYQLEKQFVGINHLKTEPIAQKSVEPICHSVTNAADIIGFYSPESDEECEFSNKNEQYNNSTDIEKQSVELTNVDDAEQEVPDIDSKLLTSLKHLSCQDNEESGCDQDDPCALDDDDAGWITPANIVTSKQDMNGDVVENKKVKVACLTTDFAMQNVLKQIGLNLVTLDGLIIKEVKTFILRCYACFKTTSIMTKLFCPNCGNKTLKRVAVTVDEEGKEHIHINFSRPLTAKGKKFPVPKFHGGKHSNNPILSEDQRVPQQRISKMARQKNNPLKDDYIACSSPFLMRDISSKSAILGVQRKVELKSWMRRNPNEVTKKRRKK</sequence>
<dbReference type="PIRSF" id="PIRSF037125">
    <property type="entry name" value="D-site_20S_pre-rRNA_nuclease"/>
    <property type="match status" value="1"/>
</dbReference>
<evidence type="ECO:0000256" key="5">
    <source>
        <dbReference type="ARBA" id="ARBA00022801"/>
    </source>
</evidence>
<evidence type="ECO:0000313" key="12">
    <source>
        <dbReference type="EnsemblMetazoa" id="XP_014253470.1"/>
    </source>
</evidence>
<dbReference type="GO" id="GO:0005737">
    <property type="term" value="C:cytoplasm"/>
    <property type="evidence" value="ECO:0007669"/>
    <property type="project" value="UniProtKB-ARBA"/>
</dbReference>
<dbReference type="GO" id="GO:0030688">
    <property type="term" value="C:preribosome, small subunit precursor"/>
    <property type="evidence" value="ECO:0007669"/>
    <property type="project" value="TreeGrafter"/>
</dbReference>
<feature type="binding site" evidence="9">
    <location>
        <position position="276"/>
    </location>
    <ligand>
        <name>Zn(2+)</name>
        <dbReference type="ChEBI" id="CHEBI:29105"/>
    </ligand>
</feature>
<dbReference type="Gene3D" id="3.40.50.1010">
    <property type="entry name" value="5'-nuclease"/>
    <property type="match status" value="1"/>
</dbReference>
<evidence type="ECO:0000256" key="7">
    <source>
        <dbReference type="ARBA" id="ARBA00023242"/>
    </source>
</evidence>
<organism evidence="12 13">
    <name type="scientific">Cimex lectularius</name>
    <name type="common">Bed bug</name>
    <name type="synonym">Acanthia lectularia</name>
    <dbReference type="NCBI Taxonomy" id="79782"/>
    <lineage>
        <taxon>Eukaryota</taxon>
        <taxon>Metazoa</taxon>
        <taxon>Ecdysozoa</taxon>
        <taxon>Arthropoda</taxon>
        <taxon>Hexapoda</taxon>
        <taxon>Insecta</taxon>
        <taxon>Pterygota</taxon>
        <taxon>Neoptera</taxon>
        <taxon>Paraneoptera</taxon>
        <taxon>Hemiptera</taxon>
        <taxon>Heteroptera</taxon>
        <taxon>Panheteroptera</taxon>
        <taxon>Cimicomorpha</taxon>
        <taxon>Cimicidae</taxon>
        <taxon>Cimex</taxon>
    </lineage>
</organism>
<comment type="similarity">
    <text evidence="2 8">Belongs to the NOB1 family.</text>
</comment>
<keyword evidence="13" id="KW-1185">Reference proteome</keyword>
<keyword evidence="3" id="KW-0540">Nuclease</keyword>
<accession>A0A8I6TFZ0</accession>
<evidence type="ECO:0000256" key="3">
    <source>
        <dbReference type="ARBA" id="ARBA00022722"/>
    </source>
</evidence>
<keyword evidence="4 8" id="KW-0479">Metal-binding</keyword>
<dbReference type="InterPro" id="IPR036283">
    <property type="entry name" value="NOB1_Zf-like_sf"/>
</dbReference>
<dbReference type="GO" id="GO:0046872">
    <property type="term" value="F:metal ion binding"/>
    <property type="evidence" value="ECO:0007669"/>
    <property type="project" value="UniProtKB-UniRule"/>
</dbReference>
<dbReference type="CDD" id="cd09876">
    <property type="entry name" value="PIN_Nob1-like"/>
    <property type="match status" value="1"/>
</dbReference>
<dbReference type="AlphaFoldDB" id="A0A8I6TFZ0"/>
<dbReference type="GO" id="GO:0031981">
    <property type="term" value="C:nuclear lumen"/>
    <property type="evidence" value="ECO:0007669"/>
    <property type="project" value="UniProtKB-ARBA"/>
</dbReference>
<dbReference type="PANTHER" id="PTHR12814:SF2">
    <property type="entry name" value="RNA-BINDING PROTEIN NOB1"/>
    <property type="match status" value="1"/>
</dbReference>
<evidence type="ECO:0000256" key="9">
    <source>
        <dbReference type="PIRSR" id="PIRSR037125-1"/>
    </source>
</evidence>
<keyword evidence="7 8" id="KW-0539">Nucleus</keyword>
<protein>
    <recommendedName>
        <fullName evidence="8">RNA-binding protein NOB1</fullName>
    </recommendedName>
</protein>
<comment type="subcellular location">
    <subcellularLocation>
        <location evidence="1 8">Nucleus</location>
    </subcellularLocation>
</comment>
<reference evidence="12" key="1">
    <citation type="submission" date="2022-01" db="UniProtKB">
        <authorList>
            <consortium name="EnsemblMetazoa"/>
        </authorList>
    </citation>
    <scope>IDENTIFICATION</scope>
</reference>
<dbReference type="FunFam" id="3.40.50.1010:FF:000020">
    <property type="entry name" value="20S-pre-rRNA D-site endonuclease NOB1"/>
    <property type="match status" value="1"/>
</dbReference>
<evidence type="ECO:0000256" key="8">
    <source>
        <dbReference type="PIRNR" id="PIRNR037125"/>
    </source>
</evidence>
<dbReference type="KEGG" id="clec:106668845"/>
<feature type="domain" description="Nin one binding (NOB1) Zn-ribbon-like" evidence="10">
    <location>
        <begin position="263"/>
        <end position="334"/>
    </location>
</feature>
<dbReference type="InterPro" id="IPR014881">
    <property type="entry name" value="NOB1_Zn-bd"/>
</dbReference>
<dbReference type="PANTHER" id="PTHR12814">
    <property type="entry name" value="RNA-BINDING PROTEIN NOB1"/>
    <property type="match status" value="1"/>
</dbReference>
<dbReference type="SUPFAM" id="SSF144206">
    <property type="entry name" value="NOB1 zinc finger-like"/>
    <property type="match status" value="1"/>
</dbReference>
<evidence type="ECO:0000256" key="4">
    <source>
        <dbReference type="ARBA" id="ARBA00022723"/>
    </source>
</evidence>
<gene>
    <name evidence="12" type="primary">106668845</name>
</gene>
<dbReference type="Pfam" id="PF17146">
    <property type="entry name" value="PIN_6"/>
    <property type="match status" value="1"/>
</dbReference>
<feature type="binding site" evidence="9">
    <location>
        <position position="291"/>
    </location>
    <ligand>
        <name>Zn(2+)</name>
        <dbReference type="ChEBI" id="CHEBI:29105"/>
    </ligand>
</feature>
<evidence type="ECO:0000259" key="10">
    <source>
        <dbReference type="Pfam" id="PF08772"/>
    </source>
</evidence>
<name>A0A8I6TFZ0_CIMLE</name>